<name>A0AA39TYI1_9PEZI</name>
<reference evidence="2" key="1">
    <citation type="submission" date="2023-06" db="EMBL/GenBank/DDBJ databases">
        <title>Genome-scale phylogeny and comparative genomics of the fungal order Sordariales.</title>
        <authorList>
            <consortium name="Lawrence Berkeley National Laboratory"/>
            <person name="Hensen N."/>
            <person name="Bonometti L."/>
            <person name="Westerberg I."/>
            <person name="Brannstrom I.O."/>
            <person name="Guillou S."/>
            <person name="Cros-Aarteil S."/>
            <person name="Calhoun S."/>
            <person name="Haridas S."/>
            <person name="Kuo A."/>
            <person name="Mondo S."/>
            <person name="Pangilinan J."/>
            <person name="Riley R."/>
            <person name="Labutti K."/>
            <person name="Andreopoulos B."/>
            <person name="Lipzen A."/>
            <person name="Chen C."/>
            <person name="Yanf M."/>
            <person name="Daum C."/>
            <person name="Ng V."/>
            <person name="Clum A."/>
            <person name="Steindorff A."/>
            <person name="Ohm R."/>
            <person name="Martin F."/>
            <person name="Silar P."/>
            <person name="Natvig D."/>
            <person name="Lalanne C."/>
            <person name="Gautier V."/>
            <person name="Ament-Velasquez S.L."/>
            <person name="Kruys A."/>
            <person name="Hutchinson M.I."/>
            <person name="Powell A.J."/>
            <person name="Barry K."/>
            <person name="Miller A.N."/>
            <person name="Grigoriev I.V."/>
            <person name="Debuchy R."/>
            <person name="Gladieux P."/>
            <person name="Thoren M.H."/>
            <person name="Johannesson H."/>
        </authorList>
    </citation>
    <scope>NUCLEOTIDE SEQUENCE</scope>
    <source>
        <strain evidence="2">CBS 606.72</strain>
    </source>
</reference>
<proteinExistence type="predicted"/>
<dbReference type="Proteomes" id="UP001175000">
    <property type="component" value="Unassembled WGS sequence"/>
</dbReference>
<dbReference type="EMBL" id="JAULSU010000007">
    <property type="protein sequence ID" value="KAK0611843.1"/>
    <property type="molecule type" value="Genomic_DNA"/>
</dbReference>
<keyword evidence="1" id="KW-0812">Transmembrane</keyword>
<keyword evidence="3" id="KW-1185">Reference proteome</keyword>
<keyword evidence="1" id="KW-1133">Transmembrane helix</keyword>
<feature type="transmembrane region" description="Helical" evidence="1">
    <location>
        <begin position="26"/>
        <end position="49"/>
    </location>
</feature>
<comment type="caution">
    <text evidence="2">The sequence shown here is derived from an EMBL/GenBank/DDBJ whole genome shotgun (WGS) entry which is preliminary data.</text>
</comment>
<protein>
    <submittedName>
        <fullName evidence="2">Uncharacterized protein</fullName>
    </submittedName>
</protein>
<keyword evidence="1" id="KW-0472">Membrane</keyword>
<organism evidence="2 3">
    <name type="scientific">Immersiella caudata</name>
    <dbReference type="NCBI Taxonomy" id="314043"/>
    <lineage>
        <taxon>Eukaryota</taxon>
        <taxon>Fungi</taxon>
        <taxon>Dikarya</taxon>
        <taxon>Ascomycota</taxon>
        <taxon>Pezizomycotina</taxon>
        <taxon>Sordariomycetes</taxon>
        <taxon>Sordariomycetidae</taxon>
        <taxon>Sordariales</taxon>
        <taxon>Lasiosphaeriaceae</taxon>
        <taxon>Immersiella</taxon>
    </lineage>
</organism>
<sequence length="211" mass="22622">MDVTGSHLSKKMSSVTSIEQSLAKTFLYLLIITAITKPICFLGAAQLLLAQAPSFRQSPTSNLPWGKRAANQQPGTSGLWAQAVNGVWAAGGSPPRGRDPTRGLHFNFDPRSTTSRKAWTPPSNLTHRALIGGRSWYRSCLLLVDRQARHVFNCNIIWHSGDFCTWSSPPSPLTVAVSGPQERPPLPPSLPCPHGAGLGLRGDATATTCGS</sequence>
<accession>A0AA39TYI1</accession>
<gene>
    <name evidence="2" type="ORF">B0T14DRAFT_336578</name>
</gene>
<evidence type="ECO:0000313" key="3">
    <source>
        <dbReference type="Proteomes" id="UP001175000"/>
    </source>
</evidence>
<evidence type="ECO:0000256" key="1">
    <source>
        <dbReference type="SAM" id="Phobius"/>
    </source>
</evidence>
<evidence type="ECO:0000313" key="2">
    <source>
        <dbReference type="EMBL" id="KAK0611843.1"/>
    </source>
</evidence>
<dbReference type="AlphaFoldDB" id="A0AA39TYI1"/>